<dbReference type="GO" id="GO:0003700">
    <property type="term" value="F:DNA-binding transcription factor activity"/>
    <property type="evidence" value="ECO:0007669"/>
    <property type="project" value="InterPro"/>
</dbReference>
<dbReference type="PANTHER" id="PTHR33164:SF105">
    <property type="entry name" value="TRANSCRIPTIONAL REPRESSOR PROTEIN-RELATED"/>
    <property type="match status" value="1"/>
</dbReference>
<dbReference type="PROSITE" id="PS50995">
    <property type="entry name" value="HTH_MARR_2"/>
    <property type="match status" value="1"/>
</dbReference>
<dbReference type="AlphaFoldDB" id="A0A7W6R963"/>
<name>A0A7W6R963_9HYPH</name>
<keyword evidence="3" id="KW-0238">DNA-binding</keyword>
<dbReference type="SMART" id="SM00347">
    <property type="entry name" value="HTH_MARR"/>
    <property type="match status" value="1"/>
</dbReference>
<dbReference type="PANTHER" id="PTHR33164">
    <property type="entry name" value="TRANSCRIPTIONAL REGULATOR, MARR FAMILY"/>
    <property type="match status" value="1"/>
</dbReference>
<accession>A0A7W6R963</accession>
<dbReference type="InterPro" id="IPR036388">
    <property type="entry name" value="WH-like_DNA-bd_sf"/>
</dbReference>
<gene>
    <name evidence="3" type="ORF">GGD57_005752</name>
</gene>
<proteinExistence type="predicted"/>
<reference evidence="3 4" key="1">
    <citation type="submission" date="2020-08" db="EMBL/GenBank/DDBJ databases">
        <title>Genomic Encyclopedia of Type Strains, Phase IV (KMG-V): Genome sequencing to study the core and pangenomes of soil and plant-associated prokaryotes.</title>
        <authorList>
            <person name="Whitman W."/>
        </authorList>
    </citation>
    <scope>NUCLEOTIDE SEQUENCE [LARGE SCALE GENOMIC DNA]</scope>
    <source>
        <strain evidence="3 4">SEMIA 4089</strain>
    </source>
</reference>
<evidence type="ECO:0000313" key="4">
    <source>
        <dbReference type="Proteomes" id="UP000540909"/>
    </source>
</evidence>
<dbReference type="GO" id="GO:0006950">
    <property type="term" value="P:response to stress"/>
    <property type="evidence" value="ECO:0007669"/>
    <property type="project" value="TreeGrafter"/>
</dbReference>
<organism evidence="3 4">
    <name type="scientific">Rhizobium esperanzae</name>
    <dbReference type="NCBI Taxonomy" id="1967781"/>
    <lineage>
        <taxon>Bacteria</taxon>
        <taxon>Pseudomonadati</taxon>
        <taxon>Pseudomonadota</taxon>
        <taxon>Alphaproteobacteria</taxon>
        <taxon>Hyphomicrobiales</taxon>
        <taxon>Rhizobiaceae</taxon>
        <taxon>Rhizobium/Agrobacterium group</taxon>
        <taxon>Rhizobium</taxon>
    </lineage>
</organism>
<dbReference type="InterPro" id="IPR000835">
    <property type="entry name" value="HTH_MarR-typ"/>
</dbReference>
<protein>
    <submittedName>
        <fullName evidence="3">DNA-binding MarR family transcriptional regulator</fullName>
    </submittedName>
</protein>
<evidence type="ECO:0000256" key="1">
    <source>
        <dbReference type="SAM" id="MobiDB-lite"/>
    </source>
</evidence>
<feature type="domain" description="HTH marR-type" evidence="2">
    <location>
        <begin position="17"/>
        <end position="149"/>
    </location>
</feature>
<dbReference type="Proteomes" id="UP000540909">
    <property type="component" value="Unassembled WGS sequence"/>
</dbReference>
<evidence type="ECO:0000313" key="3">
    <source>
        <dbReference type="EMBL" id="MBB4239133.1"/>
    </source>
</evidence>
<feature type="region of interest" description="Disordered" evidence="1">
    <location>
        <begin position="152"/>
        <end position="173"/>
    </location>
</feature>
<dbReference type="RefSeq" id="WP_184473460.1">
    <property type="nucleotide sequence ID" value="NZ_JACIFY010000032.1"/>
</dbReference>
<dbReference type="Pfam" id="PF01047">
    <property type="entry name" value="MarR"/>
    <property type="match status" value="1"/>
</dbReference>
<evidence type="ECO:0000259" key="2">
    <source>
        <dbReference type="PROSITE" id="PS50995"/>
    </source>
</evidence>
<dbReference type="Gene3D" id="1.10.10.10">
    <property type="entry name" value="Winged helix-like DNA-binding domain superfamily/Winged helix DNA-binding domain"/>
    <property type="match status" value="1"/>
</dbReference>
<comment type="caution">
    <text evidence="3">The sequence shown here is derived from an EMBL/GenBank/DDBJ whole genome shotgun (WGS) entry which is preliminary data.</text>
</comment>
<dbReference type="GO" id="GO:0003677">
    <property type="term" value="F:DNA binding"/>
    <property type="evidence" value="ECO:0007669"/>
    <property type="project" value="UniProtKB-KW"/>
</dbReference>
<dbReference type="InterPro" id="IPR036390">
    <property type="entry name" value="WH_DNA-bd_sf"/>
</dbReference>
<dbReference type="SUPFAM" id="SSF46785">
    <property type="entry name" value="Winged helix' DNA-binding domain"/>
    <property type="match status" value="1"/>
</dbReference>
<sequence length="173" mass="18679">MSNSIEIPFSTTVLVRDTCLCLHVQRAARALARLFDDALRPAGLTNGQFSLMMSLNRPEPPPMGPVAALLAMDQTTLTAALKPLQRKGWVMMMENPKDRRGRLLSLTPEGKAVLAKALPIWISTHAAIDDGLPEGNAARLRQDLQVLSGMMGEAAKPAEASRRPRQSGRATGA</sequence>
<dbReference type="EMBL" id="JACIFY010000032">
    <property type="protein sequence ID" value="MBB4239133.1"/>
    <property type="molecule type" value="Genomic_DNA"/>
</dbReference>
<dbReference type="InterPro" id="IPR039422">
    <property type="entry name" value="MarR/SlyA-like"/>
</dbReference>